<evidence type="ECO:0000256" key="4">
    <source>
        <dbReference type="ARBA" id="ARBA00047960"/>
    </source>
</evidence>
<dbReference type="InterPro" id="IPR040079">
    <property type="entry name" value="Glutathione_S-Trfase"/>
</dbReference>
<evidence type="ECO:0000259" key="6">
    <source>
        <dbReference type="PROSITE" id="PS50404"/>
    </source>
</evidence>
<dbReference type="GO" id="GO:0004364">
    <property type="term" value="F:glutathione transferase activity"/>
    <property type="evidence" value="ECO:0007669"/>
    <property type="project" value="UniProtKB-EC"/>
</dbReference>
<dbReference type="InterPro" id="IPR010987">
    <property type="entry name" value="Glutathione-S-Trfase_C-like"/>
</dbReference>
<evidence type="ECO:0000259" key="7">
    <source>
        <dbReference type="PROSITE" id="PS50405"/>
    </source>
</evidence>
<keyword evidence="3 8" id="KW-0808">Transferase</keyword>
<dbReference type="EMBL" id="ML122256">
    <property type="protein sequence ID" value="RPD63378.1"/>
    <property type="molecule type" value="Genomic_DNA"/>
</dbReference>
<feature type="domain" description="GST C-terminal" evidence="7">
    <location>
        <begin position="95"/>
        <end position="225"/>
    </location>
</feature>
<dbReference type="EC" id="2.5.1.18" evidence="2"/>
<dbReference type="GO" id="GO:0005737">
    <property type="term" value="C:cytoplasm"/>
    <property type="evidence" value="ECO:0007669"/>
    <property type="project" value="UniProtKB-ARBA"/>
</dbReference>
<name>A0A5C2SJC3_9APHY</name>
<organism evidence="8 9">
    <name type="scientific">Lentinus tigrinus ALCF2SS1-6</name>
    <dbReference type="NCBI Taxonomy" id="1328759"/>
    <lineage>
        <taxon>Eukaryota</taxon>
        <taxon>Fungi</taxon>
        <taxon>Dikarya</taxon>
        <taxon>Basidiomycota</taxon>
        <taxon>Agaricomycotina</taxon>
        <taxon>Agaricomycetes</taxon>
        <taxon>Polyporales</taxon>
        <taxon>Polyporaceae</taxon>
        <taxon>Lentinus</taxon>
    </lineage>
</organism>
<evidence type="ECO:0000256" key="5">
    <source>
        <dbReference type="ARBA" id="ARBA00060024"/>
    </source>
</evidence>
<dbReference type="SFLD" id="SFLDG01151">
    <property type="entry name" value="Main.2:_Nu-like"/>
    <property type="match status" value="1"/>
</dbReference>
<protein>
    <recommendedName>
        <fullName evidence="2">glutathione transferase</fullName>
        <ecNumber evidence="2">2.5.1.18</ecNumber>
    </recommendedName>
</protein>
<comment type="function">
    <text evidence="5">Involved in the oxidative stress response and detoxification.</text>
</comment>
<dbReference type="FunFam" id="1.20.1050.130:FF:000016">
    <property type="entry name" value="Glutathione S-transferase 1"/>
    <property type="match status" value="1"/>
</dbReference>
<dbReference type="Pfam" id="PF02798">
    <property type="entry name" value="GST_N"/>
    <property type="match status" value="1"/>
</dbReference>
<dbReference type="SFLD" id="SFLDG00358">
    <property type="entry name" value="Main_(cytGST)"/>
    <property type="match status" value="1"/>
</dbReference>
<dbReference type="PROSITE" id="PS50404">
    <property type="entry name" value="GST_NTER"/>
    <property type="match status" value="1"/>
</dbReference>
<evidence type="ECO:0000256" key="1">
    <source>
        <dbReference type="ARBA" id="ARBA00007409"/>
    </source>
</evidence>
<keyword evidence="9" id="KW-1185">Reference proteome</keyword>
<evidence type="ECO:0000313" key="8">
    <source>
        <dbReference type="EMBL" id="RPD63378.1"/>
    </source>
</evidence>
<evidence type="ECO:0000256" key="3">
    <source>
        <dbReference type="ARBA" id="ARBA00022679"/>
    </source>
</evidence>
<dbReference type="InterPro" id="IPR004045">
    <property type="entry name" value="Glutathione_S-Trfase_N"/>
</dbReference>
<accession>A0A5C2SJC3</accession>
<gene>
    <name evidence="8" type="ORF">L227DRAFT_543287</name>
</gene>
<dbReference type="SFLD" id="SFLDS00019">
    <property type="entry name" value="Glutathione_Transferase_(cytos"/>
    <property type="match status" value="1"/>
</dbReference>
<dbReference type="SUPFAM" id="SSF52833">
    <property type="entry name" value="Thioredoxin-like"/>
    <property type="match status" value="1"/>
</dbReference>
<dbReference type="InterPro" id="IPR004046">
    <property type="entry name" value="GST_C"/>
</dbReference>
<evidence type="ECO:0000313" key="9">
    <source>
        <dbReference type="Proteomes" id="UP000313359"/>
    </source>
</evidence>
<dbReference type="STRING" id="1328759.A0A5C2SJC3"/>
<dbReference type="CDD" id="cd03048">
    <property type="entry name" value="GST_N_Ure2p_like"/>
    <property type="match status" value="1"/>
</dbReference>
<dbReference type="Proteomes" id="UP000313359">
    <property type="component" value="Unassembled WGS sequence"/>
</dbReference>
<dbReference type="OrthoDB" id="422574at2759"/>
<feature type="domain" description="GST N-terminal" evidence="6">
    <location>
        <begin position="5"/>
        <end position="89"/>
    </location>
</feature>
<comment type="similarity">
    <text evidence="1">Belongs to the GST superfamily.</text>
</comment>
<dbReference type="InterPro" id="IPR036282">
    <property type="entry name" value="Glutathione-S-Trfase_C_sf"/>
</dbReference>
<dbReference type="PANTHER" id="PTHR44051:SF3">
    <property type="entry name" value="TRANSCRIPTIONAL REGULATOR URE2"/>
    <property type="match status" value="1"/>
</dbReference>
<dbReference type="GO" id="GO:0005634">
    <property type="term" value="C:nucleus"/>
    <property type="evidence" value="ECO:0007669"/>
    <property type="project" value="UniProtKB-ARBA"/>
</dbReference>
<dbReference type="SUPFAM" id="SSF47616">
    <property type="entry name" value="GST C-terminal domain-like"/>
    <property type="match status" value="1"/>
</dbReference>
<dbReference type="Pfam" id="PF14497">
    <property type="entry name" value="GST_C_3"/>
    <property type="match status" value="1"/>
</dbReference>
<evidence type="ECO:0000256" key="2">
    <source>
        <dbReference type="ARBA" id="ARBA00012452"/>
    </source>
</evidence>
<dbReference type="PANTHER" id="PTHR44051">
    <property type="entry name" value="GLUTATHIONE S-TRANSFERASE-RELATED"/>
    <property type="match status" value="1"/>
</dbReference>
<dbReference type="PROSITE" id="PS50405">
    <property type="entry name" value="GST_CTER"/>
    <property type="match status" value="1"/>
</dbReference>
<sequence length="225" mass="25906">MSHDQQFTLYTHARGPNGWKVAFVLEELGLSYHSIYLDFDKKEQKAPEHTQYNPNGRIPTLIDHHNGDFVIWESNAIILYLVDKYDREAKISVTDEKDKYTLLQWLFFQASGQGPYYGQAFWFTYAHPEKVPSAVERYENEILRVLGVLDGVLAKEPSGWLVGGKCTVADLSFVPWDLLALTLGFKDRTDVDVAKTYPAFYAWHQKLLKRESVAKLLEVRASLMK</sequence>
<dbReference type="AlphaFoldDB" id="A0A5C2SJC3"/>
<comment type="catalytic activity">
    <reaction evidence="4">
        <text>RX + glutathione = an S-substituted glutathione + a halide anion + H(+)</text>
        <dbReference type="Rhea" id="RHEA:16437"/>
        <dbReference type="ChEBI" id="CHEBI:15378"/>
        <dbReference type="ChEBI" id="CHEBI:16042"/>
        <dbReference type="ChEBI" id="CHEBI:17792"/>
        <dbReference type="ChEBI" id="CHEBI:57925"/>
        <dbReference type="ChEBI" id="CHEBI:90779"/>
        <dbReference type="EC" id="2.5.1.18"/>
    </reaction>
</comment>
<dbReference type="InterPro" id="IPR036249">
    <property type="entry name" value="Thioredoxin-like_sf"/>
</dbReference>
<proteinExistence type="inferred from homology"/>
<dbReference type="Gene3D" id="1.20.1050.130">
    <property type="match status" value="1"/>
</dbReference>
<reference evidence="8" key="1">
    <citation type="journal article" date="2018" name="Genome Biol. Evol.">
        <title>Genomics and development of Lentinus tigrinus, a white-rot wood-decaying mushroom with dimorphic fruiting bodies.</title>
        <authorList>
            <person name="Wu B."/>
            <person name="Xu Z."/>
            <person name="Knudson A."/>
            <person name="Carlson A."/>
            <person name="Chen N."/>
            <person name="Kovaka S."/>
            <person name="LaButti K."/>
            <person name="Lipzen A."/>
            <person name="Pennachio C."/>
            <person name="Riley R."/>
            <person name="Schakwitz W."/>
            <person name="Umezawa K."/>
            <person name="Ohm R.A."/>
            <person name="Grigoriev I.V."/>
            <person name="Nagy L.G."/>
            <person name="Gibbons J."/>
            <person name="Hibbett D."/>
        </authorList>
    </citation>
    <scope>NUCLEOTIDE SEQUENCE [LARGE SCALE GENOMIC DNA]</scope>
    <source>
        <strain evidence="8">ALCF2SS1-6</strain>
    </source>
</reference>